<evidence type="ECO:0000256" key="1">
    <source>
        <dbReference type="ARBA" id="ARBA00009764"/>
    </source>
</evidence>
<keyword evidence="5" id="KW-0964">Secreted</keyword>
<dbReference type="GO" id="GO:0007155">
    <property type="term" value="P:cell adhesion"/>
    <property type="evidence" value="ECO:0007669"/>
    <property type="project" value="InterPro"/>
</dbReference>
<evidence type="ECO:0000313" key="8">
    <source>
        <dbReference type="EMBL" id="TYT76288.1"/>
    </source>
</evidence>
<keyword evidence="3" id="KW-0175">Coiled coil</keyword>
<dbReference type="GO" id="GO:0009421">
    <property type="term" value="C:bacterial-type flagellum filament cap"/>
    <property type="evidence" value="ECO:0007669"/>
    <property type="project" value="InterPro"/>
</dbReference>
<dbReference type="EMBL" id="VDMB01000001">
    <property type="protein sequence ID" value="TYT76288.1"/>
    <property type="molecule type" value="Genomic_DNA"/>
</dbReference>
<keyword evidence="4 5" id="KW-0975">Bacterial flagellum</keyword>
<dbReference type="GO" id="GO:0071973">
    <property type="term" value="P:bacterial-type flagellum-dependent cell motility"/>
    <property type="evidence" value="ECO:0007669"/>
    <property type="project" value="TreeGrafter"/>
</dbReference>
<gene>
    <name evidence="8" type="primary">fliD</name>
    <name evidence="8" type="ORF">FIM25_01690</name>
</gene>
<keyword evidence="9" id="KW-1185">Reference proteome</keyword>
<evidence type="ECO:0000256" key="2">
    <source>
        <dbReference type="ARBA" id="ARBA00011255"/>
    </source>
</evidence>
<dbReference type="InterPro" id="IPR040026">
    <property type="entry name" value="FliD"/>
</dbReference>
<evidence type="ECO:0000313" key="9">
    <source>
        <dbReference type="Proteomes" id="UP000321899"/>
    </source>
</evidence>
<comment type="caution">
    <text evidence="8">The sequence shown here is derived from an EMBL/GenBank/DDBJ whole genome shotgun (WGS) entry which is preliminary data.</text>
</comment>
<name>A0A5Q4VH97_9BACT</name>
<comment type="subunit">
    <text evidence="2 5">Homopentamer.</text>
</comment>
<comment type="function">
    <text evidence="5">Required for morphogenesis and for the elongation of the flagellar filament by facilitating polymerization of the flagellin monomers at the tip of growing filament. Forms a capping structure, which prevents flagellin subunits (transported through the central channel of the flagellum) from leaking out without polymerization at the distal end.</text>
</comment>
<dbReference type="InterPro" id="IPR010809">
    <property type="entry name" value="FliD_C"/>
</dbReference>
<sequence length="568" mass="62177">MTLGTISTVGLGSGLGLQQMLDDLREIDEAPIKRQKENRTLMQAQARTLDTLNADLMGVRSSARTLSLESHFLGRKVSSGKDDVATATASSGIATGSHSLEVHSMAKKSTWQSSGGFSDPSAAFYEHPKTGLLSGDSVALEDATTIHLTFGSREEKISVDIPAGATLNEVAEAINNAPGNLDENGKPLMRASLATAPSGDSYLYIQPADPDETVHQNIIIEGTEEGPDLSFLKSDITFSFKVGAENDPIYVRIPPGSSYQGMVSAINEQAEKHGMDASIINDGSSKDPYRFTLTARETGEASRIFLSPNFAGIMDEVQGGEEESLNARFTVNGITYQRNSDRGLEDIIPGLSLNLESEGKTTISITADHDGVKESIMEMMEGIIKFSEDIARHTKREPEEEDEGLLKDLSSVRNIERELKTLISQRVGQGSVSSLYDLGLSFDGAGRISFDENKLDKMLESDPEAVRNFFLDNKETEQKGFASIMNERLSQLTSDTGPLSLQKNTLEERERRLETTIENATVRLDKKYEIMTHEFIRLDKAINSLNSQADFMKSMFDSFNNAANNNKK</sequence>
<evidence type="ECO:0000256" key="3">
    <source>
        <dbReference type="ARBA" id="ARBA00023054"/>
    </source>
</evidence>
<dbReference type="PANTHER" id="PTHR30288">
    <property type="entry name" value="FLAGELLAR CAP/ASSEMBLY PROTEIN FLID"/>
    <property type="match status" value="1"/>
</dbReference>
<dbReference type="Pfam" id="PF02465">
    <property type="entry name" value="FliD_N"/>
    <property type="match status" value="1"/>
</dbReference>
<keyword evidence="8" id="KW-0966">Cell projection</keyword>
<keyword evidence="8" id="KW-0969">Cilium</keyword>
<dbReference type="PANTHER" id="PTHR30288:SF0">
    <property type="entry name" value="FLAGELLAR HOOK-ASSOCIATED PROTEIN 2"/>
    <property type="match status" value="1"/>
</dbReference>
<reference evidence="8 9" key="1">
    <citation type="submission" date="2019-06" db="EMBL/GenBank/DDBJ databases">
        <title>Desulfobotulus mexicanus sp. nov., a novel sulfate-reducing bacterium isolated from the sediment of an alkaline crater lake in Mexico.</title>
        <authorList>
            <person name="Hirschler-Rea A."/>
        </authorList>
    </citation>
    <scope>NUCLEOTIDE SEQUENCE [LARGE SCALE GENOMIC DNA]</scope>
    <source>
        <strain evidence="8 9">PAR22N</strain>
    </source>
</reference>
<proteinExistence type="inferred from homology"/>
<dbReference type="InterPro" id="IPR003481">
    <property type="entry name" value="FliD_N"/>
</dbReference>
<comment type="subcellular location">
    <subcellularLocation>
        <location evidence="5">Secreted</location>
    </subcellularLocation>
    <subcellularLocation>
        <location evidence="5">Bacterial flagellum</location>
    </subcellularLocation>
</comment>
<protein>
    <recommendedName>
        <fullName evidence="5">Flagellar hook-associated protein 2</fullName>
        <shortName evidence="5">HAP2</shortName>
    </recommendedName>
    <alternativeName>
        <fullName evidence="5">Flagellar cap protein</fullName>
    </alternativeName>
</protein>
<dbReference type="RefSeq" id="WP_139445532.1">
    <property type="nucleotide sequence ID" value="NZ_VDMB01000001.1"/>
</dbReference>
<evidence type="ECO:0000256" key="4">
    <source>
        <dbReference type="ARBA" id="ARBA00023143"/>
    </source>
</evidence>
<evidence type="ECO:0000259" key="7">
    <source>
        <dbReference type="Pfam" id="PF07195"/>
    </source>
</evidence>
<dbReference type="AlphaFoldDB" id="A0A5Q4VH97"/>
<feature type="domain" description="Flagellar hook-associated protein 2 C-terminal" evidence="7">
    <location>
        <begin position="326"/>
        <end position="547"/>
    </location>
</feature>
<dbReference type="GO" id="GO:0009424">
    <property type="term" value="C:bacterial-type flagellum hook"/>
    <property type="evidence" value="ECO:0007669"/>
    <property type="project" value="UniProtKB-UniRule"/>
</dbReference>
<keyword evidence="8" id="KW-0282">Flagellum</keyword>
<feature type="domain" description="Flagellar hook-associated protein 2 N-terminal" evidence="6">
    <location>
        <begin position="13"/>
        <end position="108"/>
    </location>
</feature>
<dbReference type="GO" id="GO:0005576">
    <property type="term" value="C:extracellular region"/>
    <property type="evidence" value="ECO:0007669"/>
    <property type="project" value="UniProtKB-SubCell"/>
</dbReference>
<dbReference type="Pfam" id="PF07195">
    <property type="entry name" value="FliD_C"/>
    <property type="match status" value="1"/>
</dbReference>
<evidence type="ECO:0000259" key="6">
    <source>
        <dbReference type="Pfam" id="PF02465"/>
    </source>
</evidence>
<evidence type="ECO:0000256" key="5">
    <source>
        <dbReference type="RuleBase" id="RU362066"/>
    </source>
</evidence>
<accession>A0A5Q4VH97</accession>
<dbReference type="Proteomes" id="UP000321899">
    <property type="component" value="Unassembled WGS sequence"/>
</dbReference>
<dbReference type="OrthoDB" id="1530at2"/>
<organism evidence="8 9">
    <name type="scientific">Desulfobotulus mexicanus</name>
    <dbReference type="NCBI Taxonomy" id="2586642"/>
    <lineage>
        <taxon>Bacteria</taxon>
        <taxon>Pseudomonadati</taxon>
        <taxon>Thermodesulfobacteriota</taxon>
        <taxon>Desulfobacteria</taxon>
        <taxon>Desulfobacterales</taxon>
        <taxon>Desulfobacteraceae</taxon>
        <taxon>Desulfobotulus</taxon>
    </lineage>
</organism>
<comment type="similarity">
    <text evidence="1 5">Belongs to the FliD family.</text>
</comment>